<accession>A0ABW9G661</accession>
<keyword evidence="8 13" id="KW-0418">Kinase</keyword>
<dbReference type="CDD" id="cd00075">
    <property type="entry name" value="HATPase"/>
    <property type="match status" value="1"/>
</dbReference>
<keyword evidence="10" id="KW-0472">Membrane</keyword>
<feature type="transmembrane region" description="Helical" evidence="10">
    <location>
        <begin position="14"/>
        <end position="33"/>
    </location>
</feature>
<feature type="domain" description="Histidine kinase" evidence="11">
    <location>
        <begin position="282"/>
        <end position="483"/>
    </location>
</feature>
<protein>
    <recommendedName>
        <fullName evidence="3">histidine kinase</fullName>
        <ecNumber evidence="3">2.7.13.3</ecNumber>
    </recommendedName>
</protein>
<evidence type="ECO:0000256" key="7">
    <source>
        <dbReference type="ARBA" id="ARBA00022741"/>
    </source>
</evidence>
<comment type="caution">
    <text evidence="13">The sequence shown here is derived from an EMBL/GenBank/DDBJ whole genome shotgun (WGS) entry which is preliminary data.</text>
</comment>
<dbReference type="InterPro" id="IPR004358">
    <property type="entry name" value="Sig_transdc_His_kin-like_C"/>
</dbReference>
<comment type="catalytic activity">
    <reaction evidence="1">
        <text>ATP + protein L-histidine = ADP + protein N-phospho-L-histidine.</text>
        <dbReference type="EC" id="2.7.13.3"/>
    </reaction>
</comment>
<evidence type="ECO:0000313" key="13">
    <source>
        <dbReference type="EMBL" id="MFM2484869.1"/>
    </source>
</evidence>
<dbReference type="Pfam" id="PF02518">
    <property type="entry name" value="HATPase_c"/>
    <property type="match status" value="1"/>
</dbReference>
<sequence length="483" mass="53380">MVNWYQRQKLIHQIAWILLVGFALSFVLTLYLLSYDKSKRLNELSITAAMQRIASVAETLEQTPQRLHDSIIQASSSSDLRLSLSASAQVDQTKPPSAAEQRLLQSFYAKGIQKAHLLLVAQSQRPLMDLSEHHRSQSMMGANNSSMMDGMVRSRSRPRWGQHLQAQQYSATMNGSLLLSDGQWLNFSSGIENSITHWSPIVLIALIAMMSATVLVSLVIIRRALQPIRALGQAALSFARNKQVDEVSMNAPRDLVPTIQAFNTMQGQVTDYIKERTQLLAAISHDLRTPLTSLRLRLEFIENSDDKQQMLRTIQIMDKMLTETMRFAKNDANKEARQMTNVDSLLQTIVDEYDEKGIVIQYSAAASLSAAIPLLSVRRMTENLLNNAIQYAGDAAIISLSFCHDQHTLSIQVADDGVGIAADKLKEVVKPFTRLNAARDTQSSNIGLGLSITHSLATAYGGGLTLEPNVPQGLKASIVIALA</sequence>
<dbReference type="EMBL" id="JBEQCT010000002">
    <property type="protein sequence ID" value="MFM2484869.1"/>
    <property type="molecule type" value="Genomic_DNA"/>
</dbReference>
<gene>
    <name evidence="13" type="ORF">ABUE30_07295</name>
</gene>
<dbReference type="Gene3D" id="1.10.287.130">
    <property type="match status" value="1"/>
</dbReference>
<name>A0ABW9G661_9GAMM</name>
<evidence type="ECO:0000256" key="5">
    <source>
        <dbReference type="ARBA" id="ARBA00022553"/>
    </source>
</evidence>
<evidence type="ECO:0000256" key="4">
    <source>
        <dbReference type="ARBA" id="ARBA00022475"/>
    </source>
</evidence>
<organism evidence="13 14">
    <name type="scientific">Celerinatantimonas yamalensis</name>
    <dbReference type="NCBI Taxonomy" id="559956"/>
    <lineage>
        <taxon>Bacteria</taxon>
        <taxon>Pseudomonadati</taxon>
        <taxon>Pseudomonadota</taxon>
        <taxon>Gammaproteobacteria</taxon>
        <taxon>Celerinatantimonadaceae</taxon>
        <taxon>Celerinatantimonas</taxon>
    </lineage>
</organism>
<evidence type="ECO:0000256" key="9">
    <source>
        <dbReference type="ARBA" id="ARBA00022840"/>
    </source>
</evidence>
<dbReference type="PROSITE" id="PS50885">
    <property type="entry name" value="HAMP"/>
    <property type="match status" value="1"/>
</dbReference>
<feature type="transmembrane region" description="Helical" evidence="10">
    <location>
        <begin position="201"/>
        <end position="221"/>
    </location>
</feature>
<dbReference type="PRINTS" id="PR00344">
    <property type="entry name" value="BCTRLSENSOR"/>
</dbReference>
<dbReference type="SUPFAM" id="SSF47384">
    <property type="entry name" value="Homodimeric domain of signal transducing histidine kinase"/>
    <property type="match status" value="1"/>
</dbReference>
<evidence type="ECO:0000256" key="8">
    <source>
        <dbReference type="ARBA" id="ARBA00022777"/>
    </source>
</evidence>
<keyword evidence="5" id="KW-0597">Phosphoprotein</keyword>
<dbReference type="GO" id="GO:0016301">
    <property type="term" value="F:kinase activity"/>
    <property type="evidence" value="ECO:0007669"/>
    <property type="project" value="UniProtKB-KW"/>
</dbReference>
<dbReference type="PROSITE" id="PS50109">
    <property type="entry name" value="HIS_KIN"/>
    <property type="match status" value="1"/>
</dbReference>
<evidence type="ECO:0000256" key="3">
    <source>
        <dbReference type="ARBA" id="ARBA00012438"/>
    </source>
</evidence>
<evidence type="ECO:0000256" key="10">
    <source>
        <dbReference type="SAM" id="Phobius"/>
    </source>
</evidence>
<proteinExistence type="predicted"/>
<dbReference type="SMART" id="SM00388">
    <property type="entry name" value="HisKA"/>
    <property type="match status" value="1"/>
</dbReference>
<reference evidence="13 14" key="1">
    <citation type="journal article" date="2013" name="Int. J. Syst. Evol. Microbiol.">
        <title>Celerinatantimonas yamalensis sp. nov., a cold-adapted diazotrophic bacterium from a cold permafrost brine.</title>
        <authorList>
            <person name="Shcherbakova V."/>
            <person name="Chuvilskaya N."/>
            <person name="Rivkina E."/>
            <person name="Demidov N."/>
            <person name="Uchaeva V."/>
            <person name="Suetin S."/>
            <person name="Suzina N."/>
            <person name="Gilichinsky D."/>
        </authorList>
    </citation>
    <scope>NUCLEOTIDE SEQUENCE [LARGE SCALE GENOMIC DNA]</scope>
    <source>
        <strain evidence="13 14">C7</strain>
    </source>
</reference>
<keyword evidence="6" id="KW-0808">Transferase</keyword>
<evidence type="ECO:0000256" key="6">
    <source>
        <dbReference type="ARBA" id="ARBA00022679"/>
    </source>
</evidence>
<dbReference type="InterPro" id="IPR036890">
    <property type="entry name" value="HATPase_C_sf"/>
</dbReference>
<evidence type="ECO:0000256" key="1">
    <source>
        <dbReference type="ARBA" id="ARBA00000085"/>
    </source>
</evidence>
<dbReference type="InterPro" id="IPR036097">
    <property type="entry name" value="HisK_dim/P_sf"/>
</dbReference>
<dbReference type="RefSeq" id="WP_408623057.1">
    <property type="nucleotide sequence ID" value="NZ_JBEQCT010000002.1"/>
</dbReference>
<dbReference type="SUPFAM" id="SSF55874">
    <property type="entry name" value="ATPase domain of HSP90 chaperone/DNA topoisomerase II/histidine kinase"/>
    <property type="match status" value="1"/>
</dbReference>
<evidence type="ECO:0000256" key="2">
    <source>
        <dbReference type="ARBA" id="ARBA00004651"/>
    </source>
</evidence>
<dbReference type="PANTHER" id="PTHR44936:SF10">
    <property type="entry name" value="SENSOR PROTEIN RSTB"/>
    <property type="match status" value="1"/>
</dbReference>
<dbReference type="InterPro" id="IPR003661">
    <property type="entry name" value="HisK_dim/P_dom"/>
</dbReference>
<evidence type="ECO:0000313" key="14">
    <source>
        <dbReference type="Proteomes" id="UP001629953"/>
    </source>
</evidence>
<keyword evidence="14" id="KW-1185">Reference proteome</keyword>
<evidence type="ECO:0000259" key="12">
    <source>
        <dbReference type="PROSITE" id="PS50885"/>
    </source>
</evidence>
<dbReference type="Proteomes" id="UP001629953">
    <property type="component" value="Unassembled WGS sequence"/>
</dbReference>
<feature type="domain" description="HAMP" evidence="12">
    <location>
        <begin position="222"/>
        <end position="274"/>
    </location>
</feature>
<dbReference type="Gene3D" id="3.30.565.10">
    <property type="entry name" value="Histidine kinase-like ATPase, C-terminal domain"/>
    <property type="match status" value="1"/>
</dbReference>
<dbReference type="InterPro" id="IPR003594">
    <property type="entry name" value="HATPase_dom"/>
</dbReference>
<dbReference type="Pfam" id="PF00512">
    <property type="entry name" value="HisKA"/>
    <property type="match status" value="1"/>
</dbReference>
<dbReference type="PANTHER" id="PTHR44936">
    <property type="entry name" value="SENSOR PROTEIN CREC"/>
    <property type="match status" value="1"/>
</dbReference>
<dbReference type="EC" id="2.7.13.3" evidence="3"/>
<dbReference type="CDD" id="cd00082">
    <property type="entry name" value="HisKA"/>
    <property type="match status" value="1"/>
</dbReference>
<dbReference type="SMART" id="SM00387">
    <property type="entry name" value="HATPase_c"/>
    <property type="match status" value="1"/>
</dbReference>
<dbReference type="InterPro" id="IPR050980">
    <property type="entry name" value="2C_sensor_his_kinase"/>
</dbReference>
<dbReference type="InterPro" id="IPR005467">
    <property type="entry name" value="His_kinase_dom"/>
</dbReference>
<dbReference type="InterPro" id="IPR003660">
    <property type="entry name" value="HAMP_dom"/>
</dbReference>
<comment type="subcellular location">
    <subcellularLocation>
        <location evidence="2">Cell membrane</location>
        <topology evidence="2">Multi-pass membrane protein</topology>
    </subcellularLocation>
</comment>
<evidence type="ECO:0000259" key="11">
    <source>
        <dbReference type="PROSITE" id="PS50109"/>
    </source>
</evidence>
<keyword evidence="10" id="KW-1133">Transmembrane helix</keyword>
<keyword evidence="7" id="KW-0547">Nucleotide-binding</keyword>
<keyword evidence="10" id="KW-0812">Transmembrane</keyword>
<keyword evidence="4" id="KW-1003">Cell membrane</keyword>
<keyword evidence="9" id="KW-0067">ATP-binding</keyword>